<dbReference type="InterPro" id="IPR036052">
    <property type="entry name" value="TrpB-like_PALP_sf"/>
</dbReference>
<accession>A0A146FAL5</accession>
<reference evidence="3" key="2">
    <citation type="submission" date="2016-02" db="EMBL/GenBank/DDBJ databases">
        <title>Genome sequencing of Aspergillus luchuensis NBRC 4314.</title>
        <authorList>
            <person name="Yamada O."/>
        </authorList>
    </citation>
    <scope>NUCLEOTIDE SEQUENCE [LARGE SCALE GENOMIC DNA]</scope>
    <source>
        <strain evidence="3">RIB 2604</strain>
    </source>
</reference>
<evidence type="ECO:0000313" key="3">
    <source>
        <dbReference type="Proteomes" id="UP000075230"/>
    </source>
</evidence>
<dbReference type="AlphaFoldDB" id="A0A146FAL5"/>
<evidence type="ECO:0000259" key="1">
    <source>
        <dbReference type="Pfam" id="PF00291"/>
    </source>
</evidence>
<proteinExistence type="predicted"/>
<name>A0A146FAL5_ASPKA</name>
<dbReference type="Gene3D" id="3.40.50.1100">
    <property type="match status" value="2"/>
</dbReference>
<dbReference type="Pfam" id="PF00291">
    <property type="entry name" value="PALP"/>
    <property type="match status" value="1"/>
</dbReference>
<dbReference type="EMBL" id="BCWF01000015">
    <property type="protein sequence ID" value="GAT22583.1"/>
    <property type="molecule type" value="Genomic_DNA"/>
</dbReference>
<evidence type="ECO:0000313" key="2">
    <source>
        <dbReference type="EMBL" id="GAT22583.1"/>
    </source>
</evidence>
<dbReference type="CDD" id="cd01561">
    <property type="entry name" value="CBS_like"/>
    <property type="match status" value="1"/>
</dbReference>
<dbReference type="PANTHER" id="PTHR10314">
    <property type="entry name" value="CYSTATHIONINE BETA-SYNTHASE"/>
    <property type="match status" value="1"/>
</dbReference>
<dbReference type="Proteomes" id="UP000075230">
    <property type="component" value="Unassembled WGS sequence"/>
</dbReference>
<organism evidence="2 3">
    <name type="scientific">Aspergillus kawachii</name>
    <name type="common">White koji mold</name>
    <name type="synonym">Aspergillus awamori var. kawachi</name>
    <dbReference type="NCBI Taxonomy" id="1069201"/>
    <lineage>
        <taxon>Eukaryota</taxon>
        <taxon>Fungi</taxon>
        <taxon>Dikarya</taxon>
        <taxon>Ascomycota</taxon>
        <taxon>Pezizomycotina</taxon>
        <taxon>Eurotiomycetes</taxon>
        <taxon>Eurotiomycetidae</taxon>
        <taxon>Eurotiales</taxon>
        <taxon>Aspergillaceae</taxon>
        <taxon>Aspergillus</taxon>
        <taxon>Aspergillus subgen. Circumdati</taxon>
    </lineage>
</organism>
<feature type="domain" description="Tryptophan synthase beta chain-like PALP" evidence="1">
    <location>
        <begin position="13"/>
        <end position="299"/>
    </location>
</feature>
<gene>
    <name evidence="2" type="ORF">RIB2604_01506190</name>
</gene>
<dbReference type="InterPro" id="IPR001926">
    <property type="entry name" value="TrpB-like_PALP"/>
</dbReference>
<protein>
    <submittedName>
        <fullName evidence="2">Cysteine synthase A</fullName>
    </submittedName>
</protein>
<dbReference type="InterPro" id="IPR050214">
    <property type="entry name" value="Cys_Synth/Cystath_Beta-Synth"/>
</dbReference>
<reference evidence="2 3" key="1">
    <citation type="journal article" date="2016" name="DNA Res.">
        <title>Genome sequence of Aspergillus luchuensis NBRC 4314.</title>
        <authorList>
            <person name="Yamada O."/>
            <person name="Machida M."/>
            <person name="Hosoyama A."/>
            <person name="Goto M."/>
            <person name="Takahashi T."/>
            <person name="Futagami T."/>
            <person name="Yamagata Y."/>
            <person name="Takeuchi M."/>
            <person name="Kobayashi T."/>
            <person name="Koike H."/>
            <person name="Abe K."/>
            <person name="Asai K."/>
            <person name="Arita M."/>
            <person name="Fujita N."/>
            <person name="Fukuda K."/>
            <person name="Higa K."/>
            <person name="Horikawa H."/>
            <person name="Ishikawa T."/>
            <person name="Jinno K."/>
            <person name="Kato Y."/>
            <person name="Kirimura K."/>
            <person name="Mizutani O."/>
            <person name="Nakasone K."/>
            <person name="Sano M."/>
            <person name="Shiraishi Y."/>
            <person name="Tsukahara M."/>
            <person name="Gomi K."/>
        </authorList>
    </citation>
    <scope>NUCLEOTIDE SEQUENCE [LARGE SCALE GENOMIC DNA]</scope>
    <source>
        <strain evidence="2 3">RIB 2604</strain>
    </source>
</reference>
<sequence length="352" mass="37127">MSVLPSVDSALGTIGNTPCVQLTCVVPPNSARVFLKLESLNPTGSYKDRMALSVIEEAEHRGDLRPGMTVLEATGGSTGSSLAFVCAVKGYNFRVVSSDAFAKEKLNTMTAFGAHLDIVPSENGKITPQLIPCMRERARQIATEDKDSSYYYADQFSNPDVFPGYETLGREILAQVGEPIDAFCGAVGGAGMVMGVGKTLKQSWPACHVAVLEPASAPALTKGHGGEHSVEGIGIGFPPPLLNKDWYDEARAIDEGEGRAMCRRLAREEGLLVGTSSGLNVVAAIQLAKQLGPGKTVVTGVGQALYKILDLDSKGNGRGAEEGGEKKVREADCVCIFGQVMDGGRGFSNAEE</sequence>
<dbReference type="SUPFAM" id="SSF53686">
    <property type="entry name" value="Tryptophan synthase beta subunit-like PLP-dependent enzymes"/>
    <property type="match status" value="1"/>
</dbReference>
<dbReference type="VEuPathDB" id="FungiDB:ASPFODRAFT_165492"/>
<comment type="caution">
    <text evidence="2">The sequence shown here is derived from an EMBL/GenBank/DDBJ whole genome shotgun (WGS) entry which is preliminary data.</text>
</comment>